<dbReference type="Proteomes" id="UP001252613">
    <property type="component" value="Unassembled WGS sequence"/>
</dbReference>
<name>A0AAW8M7X4_9PSED</name>
<evidence type="ECO:0000313" key="2">
    <source>
        <dbReference type="Proteomes" id="UP001252613"/>
    </source>
</evidence>
<accession>A0AAW8M7X4</accession>
<dbReference type="AlphaFoldDB" id="A0AAW8M7X4"/>
<dbReference type="EMBL" id="JAVDVC010000003">
    <property type="protein sequence ID" value="MDR6957783.1"/>
    <property type="molecule type" value="Genomic_DNA"/>
</dbReference>
<organism evidence="1 2">
    <name type="scientific">Pseudomonas brassicacearum</name>
    <dbReference type="NCBI Taxonomy" id="930166"/>
    <lineage>
        <taxon>Bacteria</taxon>
        <taxon>Pseudomonadati</taxon>
        <taxon>Pseudomonadota</taxon>
        <taxon>Gammaproteobacteria</taxon>
        <taxon>Pseudomonadales</taxon>
        <taxon>Pseudomonadaceae</taxon>
        <taxon>Pseudomonas</taxon>
    </lineage>
</organism>
<proteinExistence type="predicted"/>
<protein>
    <submittedName>
        <fullName evidence="1">Uncharacterized protein</fullName>
    </submittedName>
</protein>
<reference evidence="1" key="1">
    <citation type="submission" date="2023-07" db="EMBL/GenBank/DDBJ databases">
        <title>Sorghum-associated microbial communities from plants grown in Nebraska, USA.</title>
        <authorList>
            <person name="Schachtman D."/>
        </authorList>
    </citation>
    <scope>NUCLEOTIDE SEQUENCE</scope>
    <source>
        <strain evidence="1">3432</strain>
    </source>
</reference>
<sequence>MAARQLAERQKLASWTWQTLVATCYKIITAVHVRGPKTFSSPVDNLRESTQSWTDEMVISLNSVFISPPSTLTPSEQKLTTQPLTDAAKQALANATPAAVYHPSEEAKALGEPMEVVVTWVGRSQSPDFPRLAEVTNDALSALKGSFEDFKSTLSAAHPDLAGKKYGFTIEADGRLKVLDIAGQLSRSDTQRLTDLLNESSGLKAAASAFRDASIDMVDADSPWSGSYLGRYSLTKENFATSIDLAALVIPKGSVPNREQIDGMFFNQLAAKGELATRETEAAMFERRAAQRFSAEA</sequence>
<gene>
    <name evidence="1" type="ORF">J2W43_001764</name>
</gene>
<evidence type="ECO:0000313" key="1">
    <source>
        <dbReference type="EMBL" id="MDR6957783.1"/>
    </source>
</evidence>
<comment type="caution">
    <text evidence="1">The sequence shown here is derived from an EMBL/GenBank/DDBJ whole genome shotgun (WGS) entry which is preliminary data.</text>
</comment>